<evidence type="ECO:0000256" key="1">
    <source>
        <dbReference type="SAM" id="Phobius"/>
    </source>
</evidence>
<accession>A0ABT3HIM7</accession>
<dbReference type="Proteomes" id="UP001209755">
    <property type="component" value="Unassembled WGS sequence"/>
</dbReference>
<sequence>METRANYVAIGIFVLAVIFGGFGFIYWLAKTGDNGVRRTVIIEFEGSVTGLGQGGLVLFNGIKIGEVQTLALNANDPTKVQAVASVDKTAPLKADTKAKLAYQGLTGVAHIEMEGGTSDAGPLFADDRVPVVKADRSAFQDLVDGAQTVLSRADKALSVIEELVVNNRDSIEKTIGNVEKFSGALAENSEGVDKFLAEVARAADTFASLSGKLEGLVEHADKLVVAVDPEKVGRVVDNVATFTDSLAAAADDVDGVVADFRKTAEKLSQFGDSLNETLARADKVIAAVDADKVGRVVDNVESITDGLAKRRDEIDRLIVDASSSAENINKLTARLAEREGDIDQIISEVKSATSRFNRFSGEINTAVADVRKLLAAVDTEQVGRVVDNVDRFTTRLGNRAGDLDLIIDNAKKASENVNSFTGNIAAKNADVDQIVADARQFSNRLNAVSVRIESLLAKVEGMVDSDGEGFITEATKAAQSIRKAADAFASRADTIAGGLERFSTRGVRDFEAMMNQGRQTLDTIERTFSDLDKNPNRVIFGGSNQPTYKRR</sequence>
<dbReference type="Pfam" id="PF02470">
    <property type="entry name" value="MlaD"/>
    <property type="match status" value="1"/>
</dbReference>
<evidence type="ECO:0000313" key="4">
    <source>
        <dbReference type="Proteomes" id="UP001209755"/>
    </source>
</evidence>
<keyword evidence="1" id="KW-0812">Transmembrane</keyword>
<keyword evidence="1" id="KW-0472">Membrane</keyword>
<dbReference type="RefSeq" id="WP_264603825.1">
    <property type="nucleotide sequence ID" value="NZ_JAOQNS010000022.1"/>
</dbReference>
<dbReference type="InterPro" id="IPR003399">
    <property type="entry name" value="Mce/MlaD"/>
</dbReference>
<organism evidence="3 4">
    <name type="scientific">Rhodobium gokarnense</name>
    <dbReference type="NCBI Taxonomy" id="364296"/>
    <lineage>
        <taxon>Bacteria</taxon>
        <taxon>Pseudomonadati</taxon>
        <taxon>Pseudomonadota</taxon>
        <taxon>Alphaproteobacteria</taxon>
        <taxon>Hyphomicrobiales</taxon>
        <taxon>Rhodobiaceae</taxon>
        <taxon>Rhodobium</taxon>
    </lineage>
</organism>
<dbReference type="PANTHER" id="PTHR36698">
    <property type="entry name" value="BLL5892 PROTEIN"/>
    <property type="match status" value="1"/>
</dbReference>
<comment type="caution">
    <text evidence="3">The sequence shown here is derived from an EMBL/GenBank/DDBJ whole genome shotgun (WGS) entry which is preliminary data.</text>
</comment>
<feature type="domain" description="Mce/MlaD" evidence="2">
    <location>
        <begin position="46"/>
        <end position="116"/>
    </location>
</feature>
<protein>
    <submittedName>
        <fullName evidence="3">Phospholipid/cholesterol/gamma-HCH transport system substrate-binding protein</fullName>
    </submittedName>
</protein>
<dbReference type="SUPFAM" id="SSF58104">
    <property type="entry name" value="Methyl-accepting chemotaxis protein (MCP) signaling domain"/>
    <property type="match status" value="1"/>
</dbReference>
<feature type="transmembrane region" description="Helical" evidence="1">
    <location>
        <begin position="7"/>
        <end position="29"/>
    </location>
</feature>
<gene>
    <name evidence="3" type="ORF">M2319_004624</name>
</gene>
<reference evidence="4" key="1">
    <citation type="submission" date="2023-07" db="EMBL/GenBank/DDBJ databases">
        <title>Genome sequencing of Purple Non-Sulfur Bacteria from various extreme environments.</title>
        <authorList>
            <person name="Mayer M."/>
        </authorList>
    </citation>
    <scope>NUCLEOTIDE SEQUENCE [LARGE SCALE GENOMIC DNA]</scope>
    <source>
        <strain evidence="4">DSM 17935</strain>
    </source>
</reference>
<name>A0ABT3HIM7_9HYPH</name>
<dbReference type="Gene3D" id="1.10.287.1490">
    <property type="match status" value="1"/>
</dbReference>
<keyword evidence="1" id="KW-1133">Transmembrane helix</keyword>
<dbReference type="EMBL" id="JAOQNS010000022">
    <property type="protein sequence ID" value="MCW2310258.1"/>
    <property type="molecule type" value="Genomic_DNA"/>
</dbReference>
<keyword evidence="4" id="KW-1185">Reference proteome</keyword>
<dbReference type="PANTHER" id="PTHR36698:SF2">
    <property type="entry name" value="MCE_MLAD DOMAIN-CONTAINING PROTEIN"/>
    <property type="match status" value="1"/>
</dbReference>
<evidence type="ECO:0000313" key="3">
    <source>
        <dbReference type="EMBL" id="MCW2310258.1"/>
    </source>
</evidence>
<evidence type="ECO:0000259" key="2">
    <source>
        <dbReference type="Pfam" id="PF02470"/>
    </source>
</evidence>
<proteinExistence type="predicted"/>